<reference evidence="2 3" key="1">
    <citation type="submission" date="2017-02" db="EMBL/GenBank/DDBJ databases">
        <title>Complete genome sequences of Mycobacterium kansasii strains isolated from rhesus macaques.</title>
        <authorList>
            <person name="Panda A."/>
            <person name="Nagaraj S."/>
            <person name="Zhao X."/>
            <person name="Tettelin H."/>
            <person name="Detolla L.J."/>
        </authorList>
    </citation>
    <scope>NUCLEOTIDE SEQUENCE [LARGE SCALE GENOMIC DNA]</scope>
    <source>
        <strain evidence="2 3">11-3469</strain>
    </source>
</reference>
<dbReference type="SUPFAM" id="SSF48452">
    <property type="entry name" value="TPR-like"/>
    <property type="match status" value="1"/>
</dbReference>
<evidence type="ECO:0000313" key="2">
    <source>
        <dbReference type="EMBL" id="OOK77132.1"/>
    </source>
</evidence>
<keyword evidence="2" id="KW-0808">Transferase</keyword>
<gene>
    <name evidence="2" type="ORF">BZL29_3258</name>
</gene>
<protein>
    <submittedName>
        <fullName evidence="2">Putative glycosyl transferase</fullName>
    </submittedName>
</protein>
<accession>A0A1V3XD82</accession>
<proteinExistence type="predicted"/>
<name>A0A1V3XD82_MYCKA</name>
<dbReference type="Gene3D" id="1.25.40.10">
    <property type="entry name" value="Tetratricopeptide repeat domain"/>
    <property type="match status" value="1"/>
</dbReference>
<dbReference type="GO" id="GO:0016740">
    <property type="term" value="F:transferase activity"/>
    <property type="evidence" value="ECO:0007669"/>
    <property type="project" value="UniProtKB-KW"/>
</dbReference>
<feature type="region of interest" description="Disordered" evidence="1">
    <location>
        <begin position="1"/>
        <end position="23"/>
    </location>
</feature>
<organism evidence="2 3">
    <name type="scientific">Mycobacterium kansasii</name>
    <dbReference type="NCBI Taxonomy" id="1768"/>
    <lineage>
        <taxon>Bacteria</taxon>
        <taxon>Bacillati</taxon>
        <taxon>Actinomycetota</taxon>
        <taxon>Actinomycetes</taxon>
        <taxon>Mycobacteriales</taxon>
        <taxon>Mycobacteriaceae</taxon>
        <taxon>Mycobacterium</taxon>
    </lineage>
</organism>
<sequence length="335" mass="37356">MGLQLLRGGAPGGDYHVEDRQRGARNLSGQKYERDRDLLLAEVERDPGDARSVFYLAQSYYDLGDFANARTWYARRAEMAGWAEETYYAMWRVAVSMGQLNEPWPDVRDAYLRAWEFRPTRAEPLFAIAARYRADGCYQLGYEFAKRAAEIPFPEQDMLFVRADIYDWRIVDEQAVCASWIGKYAEAFTLWRRLLTRSDLPENERQRIAENRDICAPTMVEAASTYPDPELLASVQPSSQHNAGVVVSLVAGRTSLPLSRHSTRFYVAAPTSGGSDASWSSMPACPARIAKHYAGVTNSSTLFASALSSGRSAPRLTAGSGYTWTGAGDSSRPKT</sequence>
<dbReference type="InterPro" id="IPR011990">
    <property type="entry name" value="TPR-like_helical_dom_sf"/>
</dbReference>
<dbReference type="Proteomes" id="UP000188532">
    <property type="component" value="Unassembled WGS sequence"/>
</dbReference>
<evidence type="ECO:0000256" key="1">
    <source>
        <dbReference type="SAM" id="MobiDB-lite"/>
    </source>
</evidence>
<comment type="caution">
    <text evidence="2">The sequence shown here is derived from an EMBL/GenBank/DDBJ whole genome shotgun (WGS) entry which is preliminary data.</text>
</comment>
<dbReference type="AlphaFoldDB" id="A0A1V3XD82"/>
<dbReference type="EMBL" id="MVBN01000003">
    <property type="protein sequence ID" value="OOK77132.1"/>
    <property type="molecule type" value="Genomic_DNA"/>
</dbReference>
<dbReference type="STRING" id="1768.B1T50_27835"/>
<evidence type="ECO:0000313" key="3">
    <source>
        <dbReference type="Proteomes" id="UP000188532"/>
    </source>
</evidence>